<evidence type="ECO:0000256" key="3">
    <source>
        <dbReference type="ARBA" id="ARBA00047418"/>
    </source>
</evidence>
<comment type="catalytic activity">
    <reaction evidence="6">
        <text>a 5'-end (N(7)-methyl 5'-triphosphoguanosine)-ribonucleoside in snRNA + S-adenosyl-L-methionine = a 5'-end (N(2),N(7)-dimethyl 5'-triphosphoguanosine)-ribonucleoside in snRNA + S-adenosyl-L-homocysteine + H(+)</text>
        <dbReference type="Rhea" id="RHEA:78471"/>
        <dbReference type="Rhea" id="RHEA-COMP:19085"/>
        <dbReference type="Rhea" id="RHEA-COMP:19087"/>
        <dbReference type="ChEBI" id="CHEBI:15378"/>
        <dbReference type="ChEBI" id="CHEBI:57856"/>
        <dbReference type="ChEBI" id="CHEBI:59789"/>
        <dbReference type="ChEBI" id="CHEBI:156461"/>
        <dbReference type="ChEBI" id="CHEBI:172880"/>
    </reaction>
    <physiologicalReaction direction="left-to-right" evidence="6">
        <dbReference type="Rhea" id="RHEA:78472"/>
    </physiologicalReaction>
</comment>
<dbReference type="InterPro" id="IPR001202">
    <property type="entry name" value="WW_dom"/>
</dbReference>
<dbReference type="AlphaFoldDB" id="A0A816PYX2"/>
<comment type="similarity">
    <text evidence="2">Belongs to the methyltransferase superfamily. Trimethylguanosine synthase family.</text>
</comment>
<reference evidence="10" key="1">
    <citation type="submission" date="2021-01" db="EMBL/GenBank/DDBJ databases">
        <authorList>
            <consortium name="Genoscope - CEA"/>
            <person name="William W."/>
        </authorList>
    </citation>
    <scope>NUCLEOTIDE SEQUENCE</scope>
</reference>
<dbReference type="CDD" id="cd00201">
    <property type="entry name" value="WW"/>
    <property type="match status" value="1"/>
</dbReference>
<accession>A0A816PYX2</accession>
<evidence type="ECO:0000256" key="2">
    <source>
        <dbReference type="ARBA" id="ARBA00025783"/>
    </source>
</evidence>
<dbReference type="PANTHER" id="PTHR14741">
    <property type="entry name" value="S-ADENOSYLMETHIONINE-DEPENDENT METHYLTRANSFERASE RELATED"/>
    <property type="match status" value="1"/>
</dbReference>
<evidence type="ECO:0000256" key="4">
    <source>
        <dbReference type="ARBA" id="ARBA00048740"/>
    </source>
</evidence>
<feature type="non-terminal residue" evidence="10">
    <location>
        <position position="1"/>
    </location>
</feature>
<evidence type="ECO:0000259" key="9">
    <source>
        <dbReference type="PROSITE" id="PS50020"/>
    </source>
</evidence>
<dbReference type="PANTHER" id="PTHR14741:SF32">
    <property type="entry name" value="TRIMETHYLGUANOSINE SYNTHASE"/>
    <property type="match status" value="1"/>
</dbReference>
<comment type="catalytic activity">
    <reaction evidence="4">
        <text>a 5'-end (N(7)-methyl 5'-triphosphoguanosine)-ribonucleoside in snoRNA + S-adenosyl-L-methionine = a 5'-end (N(2),N(7)-dimethyl 5'-triphosphoguanosine)-ribonucleoside in snoRNA + S-adenosyl-L-homocysteine + H(+)</text>
        <dbReference type="Rhea" id="RHEA:78475"/>
        <dbReference type="Rhea" id="RHEA-COMP:19086"/>
        <dbReference type="Rhea" id="RHEA-COMP:19088"/>
        <dbReference type="ChEBI" id="CHEBI:15378"/>
        <dbReference type="ChEBI" id="CHEBI:57856"/>
        <dbReference type="ChEBI" id="CHEBI:59789"/>
        <dbReference type="ChEBI" id="CHEBI:156461"/>
        <dbReference type="ChEBI" id="CHEBI:172880"/>
    </reaction>
    <physiologicalReaction direction="left-to-right" evidence="4">
        <dbReference type="Rhea" id="RHEA:78476"/>
    </physiologicalReaction>
</comment>
<evidence type="ECO:0000256" key="7">
    <source>
        <dbReference type="ARBA" id="ARBA00049790"/>
    </source>
</evidence>
<dbReference type="CDD" id="cd02440">
    <property type="entry name" value="AdoMet_MTases"/>
    <property type="match status" value="1"/>
</dbReference>
<gene>
    <name evidence="10" type="ORF">DARMORV10_C06P01230.1</name>
</gene>
<dbReference type="InterPro" id="IPR036020">
    <property type="entry name" value="WW_dom_sf"/>
</dbReference>
<evidence type="ECO:0000256" key="5">
    <source>
        <dbReference type="ARBA" id="ARBA00048763"/>
    </source>
</evidence>
<dbReference type="Gene3D" id="2.20.70.10">
    <property type="match status" value="1"/>
</dbReference>
<dbReference type="Proteomes" id="UP001295469">
    <property type="component" value="Chromosome C06"/>
</dbReference>
<protein>
    <recommendedName>
        <fullName evidence="1">Trimethylguanosine synthase</fullName>
    </recommendedName>
    <alternativeName>
        <fullName evidence="7">Cap-specific guanine-N(2) methyltransferase</fullName>
    </alternativeName>
</protein>
<feature type="domain" description="WW" evidence="9">
    <location>
        <begin position="193"/>
        <end position="221"/>
    </location>
</feature>
<dbReference type="Gene3D" id="3.40.50.150">
    <property type="entry name" value="Vaccinia Virus protein VP39"/>
    <property type="match status" value="1"/>
</dbReference>
<dbReference type="GO" id="GO:0008168">
    <property type="term" value="F:methyltransferase activity"/>
    <property type="evidence" value="ECO:0007669"/>
    <property type="project" value="InterPro"/>
</dbReference>
<dbReference type="InterPro" id="IPR029063">
    <property type="entry name" value="SAM-dependent_MTases_sf"/>
</dbReference>
<dbReference type="PROSITE" id="PS01159">
    <property type="entry name" value="WW_DOMAIN_1"/>
    <property type="match status" value="1"/>
</dbReference>
<dbReference type="InterPro" id="IPR019012">
    <property type="entry name" value="RNA_cap_Gua-N2-MeTrfase"/>
</dbReference>
<feature type="region of interest" description="Disordered" evidence="8">
    <location>
        <begin position="249"/>
        <end position="269"/>
    </location>
</feature>
<dbReference type="Pfam" id="PF09445">
    <property type="entry name" value="Methyltransf_15"/>
    <property type="match status" value="1"/>
</dbReference>
<evidence type="ECO:0000256" key="8">
    <source>
        <dbReference type="SAM" id="MobiDB-lite"/>
    </source>
</evidence>
<comment type="catalytic activity">
    <reaction evidence="3">
        <text>a 5'-end (N(2),N(7)-dimethyl 5'-triphosphoguanosine)-ribonucleoside in snoRNA + S-adenosyl-L-methionine = a 5'-end (N(2),N(2),N(7)-trimethyl 5'-triphosphoguanosine)-ribonucleoside in snoRNA + S-adenosyl-L-homocysteine + H(+)</text>
        <dbReference type="Rhea" id="RHEA:78507"/>
        <dbReference type="Rhea" id="RHEA-COMP:19088"/>
        <dbReference type="Rhea" id="RHEA-COMP:19090"/>
        <dbReference type="ChEBI" id="CHEBI:15378"/>
        <dbReference type="ChEBI" id="CHEBI:57856"/>
        <dbReference type="ChEBI" id="CHEBI:59789"/>
        <dbReference type="ChEBI" id="CHEBI:167623"/>
        <dbReference type="ChEBI" id="CHEBI:172880"/>
    </reaction>
    <physiologicalReaction direction="left-to-right" evidence="3">
        <dbReference type="Rhea" id="RHEA:78508"/>
    </physiologicalReaction>
</comment>
<proteinExistence type="inferred from homology"/>
<dbReference type="SUPFAM" id="SSF53335">
    <property type="entry name" value="S-adenosyl-L-methionine-dependent methyltransferases"/>
    <property type="match status" value="1"/>
</dbReference>
<evidence type="ECO:0000313" key="10">
    <source>
        <dbReference type="EMBL" id="CAF2053862.1"/>
    </source>
</evidence>
<dbReference type="SUPFAM" id="SSF51045">
    <property type="entry name" value="WW domain"/>
    <property type="match status" value="1"/>
</dbReference>
<name>A0A816PYX2_BRANA</name>
<organism evidence="10">
    <name type="scientific">Brassica napus</name>
    <name type="common">Rape</name>
    <dbReference type="NCBI Taxonomy" id="3708"/>
    <lineage>
        <taxon>Eukaryota</taxon>
        <taxon>Viridiplantae</taxon>
        <taxon>Streptophyta</taxon>
        <taxon>Embryophyta</taxon>
        <taxon>Tracheophyta</taxon>
        <taxon>Spermatophyta</taxon>
        <taxon>Magnoliopsida</taxon>
        <taxon>eudicotyledons</taxon>
        <taxon>Gunneridae</taxon>
        <taxon>Pentapetalae</taxon>
        <taxon>rosids</taxon>
        <taxon>malvids</taxon>
        <taxon>Brassicales</taxon>
        <taxon>Brassicaceae</taxon>
        <taxon>Brassiceae</taxon>
        <taxon>Brassica</taxon>
    </lineage>
</organism>
<evidence type="ECO:0000256" key="1">
    <source>
        <dbReference type="ARBA" id="ARBA00018517"/>
    </source>
</evidence>
<dbReference type="GO" id="GO:0036261">
    <property type="term" value="P:7-methylguanosine cap hypermethylation"/>
    <property type="evidence" value="ECO:0007669"/>
    <property type="project" value="InterPro"/>
</dbReference>
<comment type="catalytic activity">
    <reaction evidence="5">
        <text>a 5'-end (N(2),N(7)-dimethyl 5'-triphosphoguanosine)-ribonucleoside in snRNA + S-adenosyl-L-methionine = a 5'-end (N(2),N(2),N(7)-trimethyl 5'-triphosphoguanosine)-ribonucleoside in snRNA + S-adenosyl-L-homocysteine + H(+)</text>
        <dbReference type="Rhea" id="RHEA:78479"/>
        <dbReference type="Rhea" id="RHEA-COMP:19087"/>
        <dbReference type="Rhea" id="RHEA-COMP:19089"/>
        <dbReference type="ChEBI" id="CHEBI:15378"/>
        <dbReference type="ChEBI" id="CHEBI:57856"/>
        <dbReference type="ChEBI" id="CHEBI:59789"/>
        <dbReference type="ChEBI" id="CHEBI:167623"/>
        <dbReference type="ChEBI" id="CHEBI:172880"/>
    </reaction>
    <physiologicalReaction direction="left-to-right" evidence="5">
        <dbReference type="Rhea" id="RHEA:78480"/>
    </physiologicalReaction>
</comment>
<dbReference type="PROSITE" id="PS50020">
    <property type="entry name" value="WW_DOMAIN_2"/>
    <property type="match status" value="1"/>
</dbReference>
<sequence length="585" mass="65367">LRPLGQEGLKLNRVGVPERMGMVGSEVEEESASIKALGSLFKLTQIHLWEDGSTDTCLVPLFHEHNRFEDMGLIQEMKALGLPVAFQTNKEWKNRTKSIPQKKRIKDRSDQVNVDVASPQSLLVSDCSPHHAIGGDEEVDGSSVENDCVQISAVEQNDEVACLGDGDRDSLLTSEATDSRSYELGDEHGSSEWKVYWDSFYGRNYFYNVMTQESTWQPPLGMEHLAYSHETHNLNEFPTEATEKQPDDLLRNLPADDVPPEQSDDLGGVCQSQHETKTLEEVSSLIDTYQETSIGNQLLDVTTLEEEGNGTSVVKTIKKAKKKTRRSRAKKIFSCSNTAGVPDEYSDVLGKYWCQRYLLFSRFDEGIKMDEEGWFSVTPEAIAKHHASRGSGGVVIDCFTGVGGNAIQFASRSHYVIAIDLDPKKLDLAKHNAAVYGVADKIDFVKGDFFDLAHNLKAGTVFLSPPWGGPDYLKASTYDMKTMLRPRDGDALFTAAVNIASTVIMFLPRNVDINQLAELALSTSPPWSLEASLLKELLKWEAEGNNSILLQTRWLLKLGIRHRFFSPINARMPQYLHLCQPVEFK</sequence>
<dbReference type="Pfam" id="PF00397">
    <property type="entry name" value="WW"/>
    <property type="match status" value="1"/>
</dbReference>
<evidence type="ECO:0000256" key="6">
    <source>
        <dbReference type="ARBA" id="ARBA00049075"/>
    </source>
</evidence>
<dbReference type="EMBL" id="HG994370">
    <property type="protein sequence ID" value="CAF2053862.1"/>
    <property type="molecule type" value="Genomic_DNA"/>
</dbReference>
<dbReference type="FunFam" id="3.40.50.150:FF:000305">
    <property type="entry name" value="S-adenosyl-L-methionine-dependent methyltransferase superfamily protein"/>
    <property type="match status" value="1"/>
</dbReference>